<keyword evidence="4" id="KW-1185">Reference proteome</keyword>
<dbReference type="InterPro" id="IPR011099">
    <property type="entry name" value="Glyco_hydro_67_C"/>
</dbReference>
<keyword evidence="1" id="KW-0812">Transmembrane</keyword>
<accession>A0ABS3UCK5</accession>
<feature type="transmembrane region" description="Helical" evidence="1">
    <location>
        <begin position="847"/>
        <end position="867"/>
    </location>
</feature>
<dbReference type="EMBL" id="JAGFNS010000002">
    <property type="protein sequence ID" value="MBO3736515.1"/>
    <property type="molecule type" value="Genomic_DNA"/>
</dbReference>
<evidence type="ECO:0000313" key="4">
    <source>
        <dbReference type="Proteomes" id="UP000679690"/>
    </source>
</evidence>
<proteinExistence type="predicted"/>
<keyword evidence="1" id="KW-0472">Membrane</keyword>
<feature type="domain" description="Glycosyl hydrolase family 67 C-terminal" evidence="2">
    <location>
        <begin position="486"/>
        <end position="539"/>
    </location>
</feature>
<reference evidence="3 4" key="1">
    <citation type="submission" date="2021-03" db="EMBL/GenBank/DDBJ databases">
        <title>Actinoplanes flavus sp. nov., a novel actinomycete isolated from Coconut Palm rhizosphere soil.</title>
        <authorList>
            <person name="Luo X."/>
        </authorList>
    </citation>
    <scope>NUCLEOTIDE SEQUENCE [LARGE SCALE GENOMIC DNA]</scope>
    <source>
        <strain evidence="3 4">NEAU-H7</strain>
    </source>
</reference>
<keyword evidence="1" id="KW-1133">Transmembrane helix</keyword>
<feature type="transmembrane region" description="Helical" evidence="1">
    <location>
        <begin position="781"/>
        <end position="799"/>
    </location>
</feature>
<dbReference type="InterPro" id="IPR017853">
    <property type="entry name" value="GH"/>
</dbReference>
<dbReference type="SUPFAM" id="SSF51445">
    <property type="entry name" value="(Trans)glycosidases"/>
    <property type="match status" value="1"/>
</dbReference>
<feature type="transmembrane region" description="Helical" evidence="1">
    <location>
        <begin position="806"/>
        <end position="827"/>
    </location>
</feature>
<comment type="caution">
    <text evidence="3">The sequence shown here is derived from an EMBL/GenBank/DDBJ whole genome shotgun (WGS) entry which is preliminary data.</text>
</comment>
<feature type="transmembrane region" description="Helical" evidence="1">
    <location>
        <begin position="712"/>
        <end position="732"/>
    </location>
</feature>
<evidence type="ECO:0000313" key="3">
    <source>
        <dbReference type="EMBL" id="MBO3736515.1"/>
    </source>
</evidence>
<protein>
    <recommendedName>
        <fullName evidence="2">Glycosyl hydrolase family 67 C-terminal domain-containing protein</fullName>
    </recommendedName>
</protein>
<organism evidence="3 4">
    <name type="scientific">Actinoplanes flavus</name>
    <dbReference type="NCBI Taxonomy" id="2820290"/>
    <lineage>
        <taxon>Bacteria</taxon>
        <taxon>Bacillati</taxon>
        <taxon>Actinomycetota</taxon>
        <taxon>Actinomycetes</taxon>
        <taxon>Micromonosporales</taxon>
        <taxon>Micromonosporaceae</taxon>
        <taxon>Actinoplanes</taxon>
    </lineage>
</organism>
<dbReference type="RefSeq" id="WP_208465732.1">
    <property type="nucleotide sequence ID" value="NZ_JAGFNS010000002.1"/>
</dbReference>
<feature type="transmembrane region" description="Helical" evidence="1">
    <location>
        <begin position="752"/>
        <end position="775"/>
    </location>
</feature>
<gene>
    <name evidence="3" type="ORF">J5X75_03160</name>
</gene>
<dbReference type="Pfam" id="PF07477">
    <property type="entry name" value="Glyco_hydro_67C"/>
    <property type="match status" value="1"/>
</dbReference>
<dbReference type="Proteomes" id="UP000679690">
    <property type="component" value="Unassembled WGS sequence"/>
</dbReference>
<evidence type="ECO:0000256" key="1">
    <source>
        <dbReference type="SAM" id="Phobius"/>
    </source>
</evidence>
<evidence type="ECO:0000259" key="2">
    <source>
        <dbReference type="Pfam" id="PF07477"/>
    </source>
</evidence>
<sequence length="1008" mass="108666">MRRLMIIIVLLALGAGTAFGLSGALRLSWTPATVMAEPSGTAPRRTPVASPIGSVTMDRHTHRLDVAARAVTDAVAGQDADGVLTVVVGEGGAGEDYRIDRTATGLTLTAASEAGAANGLYSVADEIRSGRPVTTGPVTPKLGLRLTDVGSVGREPDAARWSRGTDYSLNSDIVTGTLLPRAPWVDQAAVERVAAQFRQFIDHSAAQGYNGVVVPGFLEYVTFANVGDGHAVYPAGDPHIARAQAMVTAFEPVFRYAADMGMRVYFMTDMLALSGPLEEYLAEQSDQWAVYQAGLRELFASMPFASGLMIRIGEGGSAYAAPGWDYFSRIAVTTPEKVRAMLKAFLAVAAESDRDIIFRTWTVGVGAVGDLHTNPLSYEEVLGGLDDPHLIVSTKFTLGDFYSHLPLNTTLAVGDHRRIVEFQGRREFEGFGSLPNDLTALHASALKQALAGNGHIEGVWLWTQEGGPLRAGPMTLYLRAGFWQLYDLNVYAMGRLARQPDADPGEITADWVRQTFSTDPETVAAICRMFANSRAAVTKGLYLTPYADNAVKALGLEPPPMMWIFEWDIATGDSAVLSSVYAISRGHVDETIAEGEQAVTIAAEQYAGVAATDPATWRDPALREHLLDSLAYQKDLYGTLGAYRTMFLRRAQWLDTGSATARAQWTAAEIAYREARDVYVREYSGDVDRPAYNFTAADLGTERSDRDPAMAILARVLLGLLLVSMLMPWRPVRSLWRAAIMPWKAPEHPARAGRWVAILFPAAALVLSRAIYTWFAAPAHLLVTLGAWVLFALVARLLVRGRDPYALWTVIGGVALLRTVLLLAVLAVRGPGLYWFQFWTDPVARTAYVTVAFAAFAWLFVATGSVLRSRYGWSRRRVTGGVMLAAGVPVLAVGVLIRAAGLERALSAWNDQMALLPWGLHRILGIVTFLGIPPALPIGIIVTGAVLSVVGLAATARGAVAGPAIRAARRTRRCSSGCGAPADAPDGRATTAAAGSGRWCRRRAWSPR</sequence>
<feature type="transmembrane region" description="Helical" evidence="1">
    <location>
        <begin position="879"/>
        <end position="900"/>
    </location>
</feature>
<name>A0ABS3UCK5_9ACTN</name>